<keyword evidence="3" id="KW-0808">Transferase</keyword>
<keyword evidence="4" id="KW-1185">Reference proteome</keyword>
<dbReference type="InterPro" id="IPR003594">
    <property type="entry name" value="HATPase_dom"/>
</dbReference>
<dbReference type="Proteomes" id="UP000199155">
    <property type="component" value="Unassembled WGS sequence"/>
</dbReference>
<keyword evidence="1" id="KW-0723">Serine/threonine-protein kinase</keyword>
<accession>A0A1G9K2A0</accession>
<dbReference type="RefSeq" id="WP_093618485.1">
    <property type="nucleotide sequence ID" value="NZ_FNFF01000041.1"/>
</dbReference>
<dbReference type="PANTHER" id="PTHR35526:SF3">
    <property type="entry name" value="ANTI-SIGMA-F FACTOR RSBW"/>
    <property type="match status" value="1"/>
</dbReference>
<evidence type="ECO:0000313" key="4">
    <source>
        <dbReference type="Proteomes" id="UP000199155"/>
    </source>
</evidence>
<proteinExistence type="predicted"/>
<dbReference type="CDD" id="cd16936">
    <property type="entry name" value="HATPase_RsbW-like"/>
    <property type="match status" value="1"/>
</dbReference>
<dbReference type="Gene3D" id="3.30.565.10">
    <property type="entry name" value="Histidine kinase-like ATPase, C-terminal domain"/>
    <property type="match status" value="1"/>
</dbReference>
<gene>
    <name evidence="3" type="ORF">SAMN05421806_1413</name>
</gene>
<organism evidence="3 4">
    <name type="scientific">Streptomyces indicus</name>
    <dbReference type="NCBI Taxonomy" id="417292"/>
    <lineage>
        <taxon>Bacteria</taxon>
        <taxon>Bacillati</taxon>
        <taxon>Actinomycetota</taxon>
        <taxon>Actinomycetes</taxon>
        <taxon>Kitasatosporales</taxon>
        <taxon>Streptomycetaceae</taxon>
        <taxon>Streptomyces</taxon>
    </lineage>
</organism>
<feature type="domain" description="Histidine kinase/HSP90-like ATPase" evidence="2">
    <location>
        <begin position="13"/>
        <end position="116"/>
    </location>
</feature>
<dbReference type="GO" id="GO:0004674">
    <property type="term" value="F:protein serine/threonine kinase activity"/>
    <property type="evidence" value="ECO:0007669"/>
    <property type="project" value="UniProtKB-KW"/>
</dbReference>
<dbReference type="EMBL" id="FNFF01000041">
    <property type="protein sequence ID" value="SDL43606.1"/>
    <property type="molecule type" value="Genomic_DNA"/>
</dbReference>
<protein>
    <submittedName>
        <fullName evidence="3">Anti-sigma regulatory factor (Ser/Thr protein kinase)</fullName>
    </submittedName>
</protein>
<dbReference type="InterPro" id="IPR036890">
    <property type="entry name" value="HATPase_C_sf"/>
</dbReference>
<name>A0A1G9K2A0_9ACTN</name>
<evidence type="ECO:0000256" key="1">
    <source>
        <dbReference type="ARBA" id="ARBA00022527"/>
    </source>
</evidence>
<dbReference type="Pfam" id="PF13581">
    <property type="entry name" value="HATPase_c_2"/>
    <property type="match status" value="1"/>
</dbReference>
<dbReference type="SUPFAM" id="SSF55874">
    <property type="entry name" value="ATPase domain of HSP90 chaperone/DNA topoisomerase II/histidine kinase"/>
    <property type="match status" value="1"/>
</dbReference>
<dbReference type="InterPro" id="IPR050267">
    <property type="entry name" value="Anti-sigma-factor_SerPK"/>
</dbReference>
<evidence type="ECO:0000313" key="3">
    <source>
        <dbReference type="EMBL" id="SDL43606.1"/>
    </source>
</evidence>
<sequence>MVEPHTAEFLHAPTPEAPGAARAFINGQLTQLGSTHDRLDDMLVCTSELSTNAVQHGSRDHSFRVRLIVDPASVRIEVYDFGKGRPRVCRLCEAHHSVEHGRGLLLVKELSDGWGVDPHPRIGKTVWSEFKTDAYAAGVQAAAVAYSNP</sequence>
<dbReference type="AlphaFoldDB" id="A0A1G9K2A0"/>
<dbReference type="STRING" id="417292.SAMN05421806_1413"/>
<reference evidence="3 4" key="1">
    <citation type="submission" date="2016-10" db="EMBL/GenBank/DDBJ databases">
        <authorList>
            <person name="de Groot N.N."/>
        </authorList>
    </citation>
    <scope>NUCLEOTIDE SEQUENCE [LARGE SCALE GENOMIC DNA]</scope>
    <source>
        <strain evidence="3 4">CGMCC 4.5727</strain>
    </source>
</reference>
<keyword evidence="3" id="KW-0418">Kinase</keyword>
<dbReference type="OrthoDB" id="3479721at2"/>
<dbReference type="PANTHER" id="PTHR35526">
    <property type="entry name" value="ANTI-SIGMA-F FACTOR RSBW-RELATED"/>
    <property type="match status" value="1"/>
</dbReference>
<evidence type="ECO:0000259" key="2">
    <source>
        <dbReference type="Pfam" id="PF13581"/>
    </source>
</evidence>